<evidence type="ECO:0000313" key="1">
    <source>
        <dbReference type="EMBL" id="QHS89720.1"/>
    </source>
</evidence>
<sequence length="167" mass="19446">MFSASKFVVPRDFILPKGVTFPLNVEIQIMIEYWFNHYEKKAESIDARVGYFETLCRSQVRASDKIWNAENELRIIEHNNALPTETVVGESDPRRLSLLMTVEQYDGELNNLLVSKMKVCEVIRLLIKERKEIELKIANLVHVIGAFEMCKNKITKIKARGLREDIY</sequence>
<reference evidence="1" key="1">
    <citation type="journal article" date="2020" name="Nature">
        <title>Giant virus diversity and host interactions through global metagenomics.</title>
        <authorList>
            <person name="Schulz F."/>
            <person name="Roux S."/>
            <person name="Paez-Espino D."/>
            <person name="Jungbluth S."/>
            <person name="Walsh D.A."/>
            <person name="Denef V.J."/>
            <person name="McMahon K.D."/>
            <person name="Konstantinidis K.T."/>
            <person name="Eloe-Fadrosh E.A."/>
            <person name="Kyrpides N.C."/>
            <person name="Woyke T."/>
        </authorList>
    </citation>
    <scope>NUCLEOTIDE SEQUENCE</scope>
    <source>
        <strain evidence="1">GVMAG-M-3300010160-26</strain>
    </source>
</reference>
<organism evidence="1">
    <name type="scientific">viral metagenome</name>
    <dbReference type="NCBI Taxonomy" id="1070528"/>
    <lineage>
        <taxon>unclassified sequences</taxon>
        <taxon>metagenomes</taxon>
        <taxon>organismal metagenomes</taxon>
    </lineage>
</organism>
<protein>
    <submittedName>
        <fullName evidence="1">Uncharacterized protein</fullName>
    </submittedName>
</protein>
<accession>A0A6C0BCE9</accession>
<name>A0A6C0BCE9_9ZZZZ</name>
<dbReference type="EMBL" id="MN739117">
    <property type="protein sequence ID" value="QHS89720.1"/>
    <property type="molecule type" value="Genomic_DNA"/>
</dbReference>
<dbReference type="AlphaFoldDB" id="A0A6C0BCE9"/>
<proteinExistence type="predicted"/>